<keyword evidence="5 9" id="KW-0378">Hydrolase</keyword>
<keyword evidence="12" id="KW-1185">Reference proteome</keyword>
<dbReference type="AlphaFoldDB" id="A0ABD3K4B5"/>
<dbReference type="FunFam" id="2.160.20.10:FF:000004">
    <property type="entry name" value="Pectin lyase-like superfamily protein"/>
    <property type="match status" value="1"/>
</dbReference>
<accession>A0ABD3K4B5</accession>
<dbReference type="PROSITE" id="PS00502">
    <property type="entry name" value="POLYGALACTURONASE"/>
    <property type="match status" value="1"/>
</dbReference>
<evidence type="ECO:0000256" key="2">
    <source>
        <dbReference type="ARBA" id="ARBA00008834"/>
    </source>
</evidence>
<feature type="active site" evidence="8">
    <location>
        <position position="244"/>
    </location>
</feature>
<sequence>MSWRLTCPIMSLLMLMLLSALAKNQAQAHAVFNIKDFGAVGDGKTDNKKALYDVWNGACRSKGTNVIVIPSGTYLLGPVVLTGPCNGAIAFLIKGALRASNSPQLGIDHWITFRFIDRLTITGGVLDGQGAASWPYNDCSKNPNCKALPVTMRFDFVTNAWIHDVTSLNSKNFHFNLFSCRDMTFEHVTITAPKDSPNTDGIHMALSSNITIRDSAIGTGDDCISLGPGSENIKMTGIACGPGHGVSIGSLGGSPNEPPVTNVFLGSSTFTGTMNALRIKTKAPSYQGVVTDITFQDIFVKDAGNPIIIDQQYCPSKTCRPQSSRVKISEVRFRNIRGTSSSLVAVNINCSPAAPCTGIELRDINLEYDGREGGRTSSVCANAKGAFYGKKNPPSCL</sequence>
<evidence type="ECO:0000256" key="8">
    <source>
        <dbReference type="PROSITE-ProRule" id="PRU10052"/>
    </source>
</evidence>
<dbReference type="Gene3D" id="2.160.20.10">
    <property type="entry name" value="Single-stranded right-handed beta-helix, Pectin lyase-like"/>
    <property type="match status" value="1"/>
</dbReference>
<evidence type="ECO:0000256" key="5">
    <source>
        <dbReference type="ARBA" id="ARBA00022801"/>
    </source>
</evidence>
<feature type="signal peptide" evidence="10">
    <location>
        <begin position="1"/>
        <end position="22"/>
    </location>
</feature>
<organism evidence="11 12">
    <name type="scientific">Eucalyptus globulus</name>
    <name type="common">Tasmanian blue gum</name>
    <dbReference type="NCBI Taxonomy" id="34317"/>
    <lineage>
        <taxon>Eukaryota</taxon>
        <taxon>Viridiplantae</taxon>
        <taxon>Streptophyta</taxon>
        <taxon>Embryophyta</taxon>
        <taxon>Tracheophyta</taxon>
        <taxon>Spermatophyta</taxon>
        <taxon>Magnoliopsida</taxon>
        <taxon>eudicotyledons</taxon>
        <taxon>Gunneridae</taxon>
        <taxon>Pentapetalae</taxon>
        <taxon>rosids</taxon>
        <taxon>malvids</taxon>
        <taxon>Myrtales</taxon>
        <taxon>Myrtaceae</taxon>
        <taxon>Myrtoideae</taxon>
        <taxon>Eucalypteae</taxon>
        <taxon>Eucalyptus</taxon>
    </lineage>
</organism>
<dbReference type="InterPro" id="IPR000743">
    <property type="entry name" value="Glyco_hydro_28"/>
</dbReference>
<feature type="chain" id="PRO_5044828898" description="Exopolygalacturonase" evidence="10">
    <location>
        <begin position="23"/>
        <end position="397"/>
    </location>
</feature>
<evidence type="ECO:0000256" key="3">
    <source>
        <dbReference type="ARBA" id="ARBA00022512"/>
    </source>
</evidence>
<keyword evidence="10" id="KW-0732">Signal</keyword>
<gene>
    <name evidence="11" type="ORF">ACJRO7_022849</name>
</gene>
<dbReference type="Proteomes" id="UP001634007">
    <property type="component" value="Unassembled WGS sequence"/>
</dbReference>
<proteinExistence type="inferred from homology"/>
<evidence type="ECO:0000256" key="6">
    <source>
        <dbReference type="ARBA" id="ARBA00023295"/>
    </source>
</evidence>
<evidence type="ECO:0000256" key="9">
    <source>
        <dbReference type="RuleBase" id="RU361169"/>
    </source>
</evidence>
<keyword evidence="7" id="KW-0961">Cell wall biogenesis/degradation</keyword>
<evidence type="ECO:0000256" key="1">
    <source>
        <dbReference type="ARBA" id="ARBA00004191"/>
    </source>
</evidence>
<evidence type="ECO:0008006" key="13">
    <source>
        <dbReference type="Google" id="ProtNLM"/>
    </source>
</evidence>
<keyword evidence="6 9" id="KW-0326">Glycosidase</keyword>
<name>A0ABD3K4B5_EUCGL</name>
<comment type="similarity">
    <text evidence="2 9">Belongs to the glycosyl hydrolase 28 family.</text>
</comment>
<dbReference type="InterPro" id="IPR012334">
    <property type="entry name" value="Pectin_lyas_fold"/>
</dbReference>
<dbReference type="EMBL" id="JBJKBG010000006">
    <property type="protein sequence ID" value="KAL3733389.1"/>
    <property type="molecule type" value="Genomic_DNA"/>
</dbReference>
<comment type="subcellular location">
    <subcellularLocation>
        <location evidence="1">Secreted</location>
        <location evidence="1">Cell wall</location>
    </subcellularLocation>
</comment>
<keyword evidence="3" id="KW-0134">Cell wall</keyword>
<dbReference type="InterPro" id="IPR011050">
    <property type="entry name" value="Pectin_lyase_fold/virulence"/>
</dbReference>
<evidence type="ECO:0000256" key="4">
    <source>
        <dbReference type="ARBA" id="ARBA00022525"/>
    </source>
</evidence>
<protein>
    <recommendedName>
        <fullName evidence="13">Exopolygalacturonase</fullName>
    </recommendedName>
</protein>
<dbReference type="GO" id="GO:0016798">
    <property type="term" value="F:hydrolase activity, acting on glycosyl bonds"/>
    <property type="evidence" value="ECO:0007669"/>
    <property type="project" value="UniProtKB-KW"/>
</dbReference>
<dbReference type="PANTHER" id="PTHR31375">
    <property type="match status" value="1"/>
</dbReference>
<dbReference type="GO" id="GO:0071555">
    <property type="term" value="P:cell wall organization"/>
    <property type="evidence" value="ECO:0007669"/>
    <property type="project" value="UniProtKB-KW"/>
</dbReference>
<dbReference type="SUPFAM" id="SSF51126">
    <property type="entry name" value="Pectin lyase-like"/>
    <property type="match status" value="1"/>
</dbReference>
<comment type="caution">
    <text evidence="11">The sequence shown here is derived from an EMBL/GenBank/DDBJ whole genome shotgun (WGS) entry which is preliminary data.</text>
</comment>
<dbReference type="Pfam" id="PF00295">
    <property type="entry name" value="Glyco_hydro_28"/>
    <property type="match status" value="1"/>
</dbReference>
<reference evidence="11 12" key="1">
    <citation type="submission" date="2024-11" db="EMBL/GenBank/DDBJ databases">
        <title>Chromosome-level genome assembly of Eucalyptus globulus Labill. provides insights into its genome evolution.</title>
        <authorList>
            <person name="Li X."/>
        </authorList>
    </citation>
    <scope>NUCLEOTIDE SEQUENCE [LARGE SCALE GENOMIC DNA]</scope>
    <source>
        <strain evidence="11">CL2024</strain>
        <tissue evidence="11">Fresh tender leaves</tissue>
    </source>
</reference>
<evidence type="ECO:0000313" key="11">
    <source>
        <dbReference type="EMBL" id="KAL3733389.1"/>
    </source>
</evidence>
<evidence type="ECO:0000256" key="7">
    <source>
        <dbReference type="ARBA" id="ARBA00023316"/>
    </source>
</evidence>
<evidence type="ECO:0000256" key="10">
    <source>
        <dbReference type="SAM" id="SignalP"/>
    </source>
</evidence>
<keyword evidence="4" id="KW-0964">Secreted</keyword>
<evidence type="ECO:0000313" key="12">
    <source>
        <dbReference type="Proteomes" id="UP001634007"/>
    </source>
</evidence>